<sequence length="405" mass="46085">MDLIQYTLPNGIRCILKRVRSAVAHCALTVNTGSRDELPSEYGLAHLLEHSFFKGTTHRKSYHINCRLENLGGELNAYTTKEETVIHTTTLKSDAAKAVELIADIVFHSVFPQKEIDREKTIIIDEINSYKDTPSERIFDDFEDMVFAGTSLGHNILGKKGSLMKFTRDDLLRFIGRTYNTDQMVFSMIGNISEKRFTELCNRYLGETASHPRTFERDRTDRYVPMTRTLHRSSHQAHCIIGNQAYSLREEKRIPLSLLTNLLGGPSANSLLNLVVRERNGLSYTIEAGFTPLSDTGISTIYFGTDRDKVDLCIELVNNELEKIKRGEISPRLLNMAKKQFIGQMAIAMENNEGYMLSAARNYLYYNRVETIDSIRRKIREVSLDDLTEVAQTVFGGNLSTLIYK</sequence>
<dbReference type="PANTHER" id="PTHR11851:SF49">
    <property type="entry name" value="MITOCHONDRIAL-PROCESSING PEPTIDASE SUBUNIT ALPHA"/>
    <property type="match status" value="1"/>
</dbReference>
<proteinExistence type="inferred from homology"/>
<keyword evidence="5" id="KW-1185">Reference proteome</keyword>
<dbReference type="SUPFAM" id="SSF63411">
    <property type="entry name" value="LuxS/MPP-like metallohydrolase"/>
    <property type="match status" value="2"/>
</dbReference>
<organism evidence="4 5">
    <name type="scientific">Alistipes indistinctus YIT 12060</name>
    <dbReference type="NCBI Taxonomy" id="742725"/>
    <lineage>
        <taxon>Bacteria</taxon>
        <taxon>Pseudomonadati</taxon>
        <taxon>Bacteroidota</taxon>
        <taxon>Bacteroidia</taxon>
        <taxon>Bacteroidales</taxon>
        <taxon>Rikenellaceae</taxon>
        <taxon>Alistipes</taxon>
    </lineage>
</organism>
<dbReference type="RefSeq" id="WP_009134980.1">
    <property type="nucleotide sequence ID" value="NZ_CP102250.1"/>
</dbReference>
<dbReference type="AlphaFoldDB" id="G5H988"/>
<dbReference type="InterPro" id="IPR007863">
    <property type="entry name" value="Peptidase_M16_C"/>
</dbReference>
<dbReference type="GeneID" id="92814804"/>
<evidence type="ECO:0000259" key="3">
    <source>
        <dbReference type="Pfam" id="PF05193"/>
    </source>
</evidence>
<evidence type="ECO:0000313" key="4">
    <source>
        <dbReference type="EMBL" id="EHB92125.1"/>
    </source>
</evidence>
<reference evidence="4 5" key="1">
    <citation type="submission" date="2011-08" db="EMBL/GenBank/DDBJ databases">
        <title>The Genome Sequence of Alistipes indistinctus YIT 12060.</title>
        <authorList>
            <consortium name="The Broad Institute Genome Sequencing Platform"/>
            <person name="Earl A."/>
            <person name="Ward D."/>
            <person name="Feldgarden M."/>
            <person name="Gevers D."/>
            <person name="Morotomi M."/>
            <person name="Young S.K."/>
            <person name="Zeng Q."/>
            <person name="Gargeya S."/>
            <person name="Fitzgerald M."/>
            <person name="Haas B."/>
            <person name="Abouelleil A."/>
            <person name="Alvarado L."/>
            <person name="Arachchi H.M."/>
            <person name="Berlin A."/>
            <person name="Brown A."/>
            <person name="Chapman S.B."/>
            <person name="Chen Z."/>
            <person name="Dunbar C."/>
            <person name="Freedman E."/>
            <person name="Gearin G."/>
            <person name="Gellesch M."/>
            <person name="Goldberg J."/>
            <person name="Griggs A."/>
            <person name="Gujja S."/>
            <person name="Heiman D."/>
            <person name="Howarth C."/>
            <person name="Larson L."/>
            <person name="Lui A."/>
            <person name="MacDonald P.J.P."/>
            <person name="Montmayeur A."/>
            <person name="Murphy C."/>
            <person name="Neiman D."/>
            <person name="Pearson M."/>
            <person name="Priest M."/>
            <person name="Roberts A."/>
            <person name="Saif S."/>
            <person name="Shea T."/>
            <person name="Shenoy N."/>
            <person name="Sisk P."/>
            <person name="Stolte C."/>
            <person name="Sykes S."/>
            <person name="Wortman J."/>
            <person name="Nusbaum C."/>
            <person name="Birren B."/>
        </authorList>
    </citation>
    <scope>NUCLEOTIDE SEQUENCE [LARGE SCALE GENOMIC DNA]</scope>
    <source>
        <strain evidence="4 5">YIT 12060</strain>
    </source>
</reference>
<dbReference type="Gene3D" id="3.30.830.10">
    <property type="entry name" value="Metalloenzyme, LuxS/M16 peptidase-like"/>
    <property type="match status" value="2"/>
</dbReference>
<feature type="domain" description="Peptidase M16 C-terminal" evidence="3">
    <location>
        <begin position="165"/>
        <end position="340"/>
    </location>
</feature>
<dbReference type="eggNOG" id="COG0612">
    <property type="taxonomic scope" value="Bacteria"/>
</dbReference>
<evidence type="ECO:0008006" key="6">
    <source>
        <dbReference type="Google" id="ProtNLM"/>
    </source>
</evidence>
<evidence type="ECO:0000259" key="2">
    <source>
        <dbReference type="Pfam" id="PF00675"/>
    </source>
</evidence>
<dbReference type="InterPro" id="IPR050361">
    <property type="entry name" value="MPP/UQCRC_Complex"/>
</dbReference>
<dbReference type="OrthoDB" id="9811314at2"/>
<comment type="caution">
    <text evidence="4">The sequence shown here is derived from an EMBL/GenBank/DDBJ whole genome shotgun (WGS) entry which is preliminary data.</text>
</comment>
<dbReference type="InterPro" id="IPR011765">
    <property type="entry name" value="Pept_M16_N"/>
</dbReference>
<evidence type="ECO:0000313" key="5">
    <source>
        <dbReference type="Proteomes" id="UP000006008"/>
    </source>
</evidence>
<dbReference type="Pfam" id="PF00675">
    <property type="entry name" value="Peptidase_M16"/>
    <property type="match status" value="1"/>
</dbReference>
<dbReference type="STRING" id="742725.HMPREF9450_02174"/>
<dbReference type="EMBL" id="ADLD01000013">
    <property type="protein sequence ID" value="EHB92125.1"/>
    <property type="molecule type" value="Genomic_DNA"/>
</dbReference>
<dbReference type="HOGENOM" id="CLU_009902_3_2_10"/>
<evidence type="ECO:0000256" key="1">
    <source>
        <dbReference type="ARBA" id="ARBA00007261"/>
    </source>
</evidence>
<dbReference type="InterPro" id="IPR011249">
    <property type="entry name" value="Metalloenz_LuxS/M16"/>
</dbReference>
<name>G5H988_9BACT</name>
<dbReference type="PANTHER" id="PTHR11851">
    <property type="entry name" value="METALLOPROTEASE"/>
    <property type="match status" value="1"/>
</dbReference>
<comment type="similarity">
    <text evidence="1">Belongs to the peptidase M16 family.</text>
</comment>
<dbReference type="Proteomes" id="UP000006008">
    <property type="component" value="Unassembled WGS sequence"/>
</dbReference>
<dbReference type="PATRIC" id="fig|742725.3.peg.2241"/>
<feature type="domain" description="Peptidase M16 N-terminal" evidence="2">
    <location>
        <begin position="21"/>
        <end position="158"/>
    </location>
</feature>
<dbReference type="Pfam" id="PF05193">
    <property type="entry name" value="Peptidase_M16_C"/>
    <property type="match status" value="1"/>
</dbReference>
<dbReference type="GO" id="GO:0046872">
    <property type="term" value="F:metal ion binding"/>
    <property type="evidence" value="ECO:0007669"/>
    <property type="project" value="InterPro"/>
</dbReference>
<protein>
    <recommendedName>
        <fullName evidence="6">Peptidase M16 N-terminal domain-containing protein</fullName>
    </recommendedName>
</protein>
<accession>G5H988</accession>
<gene>
    <name evidence="4" type="ORF">HMPREF9450_02174</name>
</gene>